<feature type="transmembrane region" description="Helical" evidence="5">
    <location>
        <begin position="184"/>
        <end position="202"/>
    </location>
</feature>
<feature type="transmembrane region" description="Helical" evidence="5">
    <location>
        <begin position="304"/>
        <end position="322"/>
    </location>
</feature>
<comment type="subcellular location">
    <subcellularLocation>
        <location evidence="1">Membrane</location>
        <topology evidence="1">Multi-pass membrane protein</topology>
    </subcellularLocation>
</comment>
<evidence type="ECO:0000256" key="3">
    <source>
        <dbReference type="ARBA" id="ARBA00022989"/>
    </source>
</evidence>
<dbReference type="PANTHER" id="PTHR43471">
    <property type="entry name" value="ABC TRANSPORTER PERMEASE"/>
    <property type="match status" value="1"/>
</dbReference>
<evidence type="ECO:0000256" key="5">
    <source>
        <dbReference type="SAM" id="Phobius"/>
    </source>
</evidence>
<evidence type="ECO:0000259" key="6">
    <source>
        <dbReference type="Pfam" id="PF12698"/>
    </source>
</evidence>
<dbReference type="PANTHER" id="PTHR43471:SF3">
    <property type="entry name" value="ABC TRANSPORTER PERMEASE PROTEIN NATB"/>
    <property type="match status" value="1"/>
</dbReference>
<dbReference type="EMBL" id="CP080544">
    <property type="protein sequence ID" value="QYR53077.1"/>
    <property type="molecule type" value="Genomic_DNA"/>
</dbReference>
<keyword evidence="3 5" id="KW-1133">Transmembrane helix</keyword>
<feature type="domain" description="ABC-2 type transporter transmembrane" evidence="6">
    <location>
        <begin position="26"/>
        <end position="371"/>
    </location>
</feature>
<dbReference type="InterPro" id="IPR013525">
    <property type="entry name" value="ABC2_TM"/>
</dbReference>
<feature type="transmembrane region" description="Helical" evidence="5">
    <location>
        <begin position="232"/>
        <end position="256"/>
    </location>
</feature>
<name>A0ABX8WQJ3_9GAMM</name>
<keyword evidence="2 5" id="KW-0812">Transmembrane</keyword>
<evidence type="ECO:0000313" key="7">
    <source>
        <dbReference type="EMBL" id="QYR53077.1"/>
    </source>
</evidence>
<reference evidence="7 8" key="1">
    <citation type="submission" date="2021-08" db="EMBL/GenBank/DDBJ databases">
        <title>Lysobacter sp. strain CJ11 Genome sequencing and assembly.</title>
        <authorList>
            <person name="Kim I."/>
        </authorList>
    </citation>
    <scope>NUCLEOTIDE SEQUENCE [LARGE SCALE GENOMIC DNA]</scope>
    <source>
        <strain evidence="7 8">CJ11</strain>
    </source>
</reference>
<proteinExistence type="predicted"/>
<organism evidence="7 8">
    <name type="scientific">Lysobacter soyae</name>
    <dbReference type="NCBI Taxonomy" id="2764185"/>
    <lineage>
        <taxon>Bacteria</taxon>
        <taxon>Pseudomonadati</taxon>
        <taxon>Pseudomonadota</taxon>
        <taxon>Gammaproteobacteria</taxon>
        <taxon>Lysobacterales</taxon>
        <taxon>Lysobacteraceae</taxon>
        <taxon>Lysobacter</taxon>
    </lineage>
</organism>
<evidence type="ECO:0000313" key="8">
    <source>
        <dbReference type="Proteomes" id="UP000824755"/>
    </source>
</evidence>
<feature type="transmembrane region" description="Helical" evidence="5">
    <location>
        <begin position="21"/>
        <end position="44"/>
    </location>
</feature>
<accession>A0ABX8WQJ3</accession>
<feature type="transmembrane region" description="Helical" evidence="5">
    <location>
        <begin position="357"/>
        <end position="376"/>
    </location>
</feature>
<keyword evidence="8" id="KW-1185">Reference proteome</keyword>
<evidence type="ECO:0000256" key="1">
    <source>
        <dbReference type="ARBA" id="ARBA00004141"/>
    </source>
</evidence>
<gene>
    <name evidence="7" type="ORF">H8L67_00700</name>
</gene>
<keyword evidence="4 5" id="KW-0472">Membrane</keyword>
<dbReference type="RefSeq" id="WP_220379896.1">
    <property type="nucleotide sequence ID" value="NZ_CP080544.1"/>
</dbReference>
<dbReference type="Proteomes" id="UP000824755">
    <property type="component" value="Chromosome"/>
</dbReference>
<feature type="transmembrane region" description="Helical" evidence="5">
    <location>
        <begin position="268"/>
        <end position="292"/>
    </location>
</feature>
<evidence type="ECO:0000256" key="4">
    <source>
        <dbReference type="ARBA" id="ARBA00023136"/>
    </source>
</evidence>
<evidence type="ECO:0000256" key="2">
    <source>
        <dbReference type="ARBA" id="ARBA00022692"/>
    </source>
</evidence>
<sequence length="388" mass="42819">MSRMTTVLAKELKELSRDRKTLGLTLFMSPVLIVMLIFGMGTFMKKKHTTQMDKELEIAMVGAEYAPNLVAYLKAQGIHLKKVADPDAAIRNQDEDVYLRIGKDFDEKWRKGEPAMVEVVSDSTRQDASIPTRRVHSQLQAYNQTVGALRLVARGISPAVISPMVVTDKDLSTPEARKGLALSFMPYLLILGGFIGGAAFVIDMTAGERERQSLEPLLTTPASRSEIVTGKITASVCISMLSVLFTCLAFKLAAMITPGLGSMMDVRMMAVVKMMLILVPIVAVGSALLTVISSNAKSVKEAQSYMSMLMLLPMLPTIILMINPIKNQLWMFAVPFLSQNQLLLKVLRSENIPALEWLVYFGANLGIAWLLWFAAVKRYQNEKLAVAS</sequence>
<dbReference type="Pfam" id="PF12698">
    <property type="entry name" value="ABC2_membrane_3"/>
    <property type="match status" value="1"/>
</dbReference>
<protein>
    <submittedName>
        <fullName evidence="7">ABC transporter permease</fullName>
    </submittedName>
</protein>